<dbReference type="PANTHER" id="PTHR22851">
    <property type="entry name" value="U3 SMALL NUCLEOLAR RNA U3 SNORNA ASSOCIATED PROTEIN"/>
    <property type="match status" value="1"/>
</dbReference>
<dbReference type="GO" id="GO:0032040">
    <property type="term" value="C:small-subunit processome"/>
    <property type="evidence" value="ECO:0007669"/>
    <property type="project" value="TreeGrafter"/>
</dbReference>
<evidence type="ECO:0000256" key="1">
    <source>
        <dbReference type="ARBA" id="ARBA00004604"/>
    </source>
</evidence>
<evidence type="ECO:0000256" key="2">
    <source>
        <dbReference type="ARBA" id="ARBA00005649"/>
    </source>
</evidence>
<gene>
    <name evidence="9" type="ORF">TPC1_16015</name>
</gene>
<dbReference type="Pfam" id="PF00400">
    <property type="entry name" value="WD40"/>
    <property type="match status" value="1"/>
</dbReference>
<comment type="subcellular location">
    <subcellularLocation>
        <location evidence="1">Nucleus</location>
        <location evidence="1">Nucleolus</location>
    </subcellularLocation>
</comment>
<dbReference type="GO" id="GO:0000462">
    <property type="term" value="P:maturation of SSU-rRNA from tricistronic rRNA transcript (SSU-rRNA, 5.8S rRNA, LSU-rRNA)"/>
    <property type="evidence" value="ECO:0007669"/>
    <property type="project" value="TreeGrafter"/>
</dbReference>
<feature type="domain" description="Sof1-like protein" evidence="8">
    <location>
        <begin position="372"/>
        <end position="441"/>
    </location>
</feature>
<keyword evidence="5" id="KW-0539">Nucleus</keyword>
<dbReference type="InterPro" id="IPR036322">
    <property type="entry name" value="WD40_repeat_dom_sf"/>
</dbReference>
<keyword evidence="4" id="KW-0677">Repeat</keyword>
<dbReference type="AlphaFoldDB" id="A0A146K689"/>
<feature type="non-terminal residue" evidence="9">
    <location>
        <position position="1"/>
    </location>
</feature>
<sequence length="452" mass="51836">MIHAIVRSEDRYVRQDATQRTPFFSQKTKVDNFAIETEYVKAVQSAKMEKMFSKPFIEAPCDHLDGVTQLCCSNMKYNQIFSGSADGIIQMSGFHSQFETYRLQAHRGLVTGLQQATTMMISCGYDKFINFYDIKDTSFVLKQQQKLDNVPRSLSLSSSEKYAVSTDQILLFDIQRNDPICNIQRNSSFLQFSKIDSNLLGTIDNISLSILDTRTQQIGVQFSTMAKMNQFAFNPFQPHQIIVGTDDAYAYSFDLRSPQKALDRYGGLSYPIISMDISPDGKLLALGSNQGTIQMYKISTVSRQGDVQQSTLNKRVNEQIEIARARPYQFSVKYYDVYHNRRMSQINQLKFTGDNYYVISGSEEGSVRVWKANASQFEKTLSGIEQTSNMINKQLSYKFQNVGTINKIKNSRHLPKKILHQKQRMDIHEQSQLKKLEKRGERAQVLDVVRKE</sequence>
<organism evidence="9">
    <name type="scientific">Trepomonas sp. PC1</name>
    <dbReference type="NCBI Taxonomy" id="1076344"/>
    <lineage>
        <taxon>Eukaryota</taxon>
        <taxon>Metamonada</taxon>
        <taxon>Diplomonadida</taxon>
        <taxon>Hexamitidae</taxon>
        <taxon>Hexamitinae</taxon>
        <taxon>Trepomonas</taxon>
    </lineage>
</organism>
<evidence type="ECO:0000313" key="9">
    <source>
        <dbReference type="EMBL" id="JAP92137.1"/>
    </source>
</evidence>
<feature type="non-terminal residue" evidence="9">
    <location>
        <position position="452"/>
    </location>
</feature>
<accession>A0A146K689</accession>
<keyword evidence="3 7" id="KW-0853">WD repeat</keyword>
<dbReference type="InterPro" id="IPR015943">
    <property type="entry name" value="WD40/YVTN_repeat-like_dom_sf"/>
</dbReference>
<evidence type="ECO:0000256" key="5">
    <source>
        <dbReference type="ARBA" id="ARBA00023242"/>
    </source>
</evidence>
<dbReference type="Gene3D" id="2.130.10.10">
    <property type="entry name" value="YVTN repeat-like/Quinoprotein amine dehydrogenase"/>
    <property type="match status" value="2"/>
</dbReference>
<dbReference type="PROSITE" id="PS50082">
    <property type="entry name" value="WD_REPEATS_2"/>
    <property type="match status" value="1"/>
</dbReference>
<dbReference type="SUPFAM" id="SSF50978">
    <property type="entry name" value="WD40 repeat-like"/>
    <property type="match status" value="1"/>
</dbReference>
<keyword evidence="6" id="KW-0687">Ribonucleoprotein</keyword>
<evidence type="ECO:0000256" key="7">
    <source>
        <dbReference type="PROSITE-ProRule" id="PRU00221"/>
    </source>
</evidence>
<dbReference type="InterPro" id="IPR051733">
    <property type="entry name" value="WD_repeat_DCAF13/WDSOF1"/>
</dbReference>
<dbReference type="InterPro" id="IPR007287">
    <property type="entry name" value="Sof1"/>
</dbReference>
<evidence type="ECO:0000256" key="3">
    <source>
        <dbReference type="ARBA" id="ARBA00022574"/>
    </source>
</evidence>
<evidence type="ECO:0000256" key="4">
    <source>
        <dbReference type="ARBA" id="ARBA00022737"/>
    </source>
</evidence>
<reference evidence="9" key="1">
    <citation type="submission" date="2015-07" db="EMBL/GenBank/DDBJ databases">
        <title>Adaptation to a free-living lifestyle via gene acquisitions in the diplomonad Trepomonas sp. PC1.</title>
        <authorList>
            <person name="Xu F."/>
            <person name="Jerlstrom-Hultqvist J."/>
            <person name="Kolisko M."/>
            <person name="Simpson A.G.B."/>
            <person name="Roger A.J."/>
            <person name="Svard S.G."/>
            <person name="Andersson J.O."/>
        </authorList>
    </citation>
    <scope>NUCLEOTIDE SEQUENCE</scope>
    <source>
        <strain evidence="9">PC1</strain>
    </source>
</reference>
<comment type="similarity">
    <text evidence="2">Belongs to the WD repeat DCAF13/WDSOF1 family.</text>
</comment>
<dbReference type="PANTHER" id="PTHR22851:SF0">
    <property type="entry name" value="DDB1- AND CUL4-ASSOCIATED FACTOR 13"/>
    <property type="match status" value="1"/>
</dbReference>
<evidence type="ECO:0000259" key="8">
    <source>
        <dbReference type="Pfam" id="PF04158"/>
    </source>
</evidence>
<evidence type="ECO:0000256" key="6">
    <source>
        <dbReference type="ARBA" id="ARBA00023274"/>
    </source>
</evidence>
<dbReference type="SMART" id="SM00320">
    <property type="entry name" value="WD40"/>
    <property type="match status" value="5"/>
</dbReference>
<name>A0A146K689_9EUKA</name>
<dbReference type="Pfam" id="PF04158">
    <property type="entry name" value="Sof1"/>
    <property type="match status" value="1"/>
</dbReference>
<protein>
    <submittedName>
        <fullName evidence="9">SOF1 protein</fullName>
    </submittedName>
</protein>
<feature type="repeat" description="WD" evidence="7">
    <location>
        <begin position="339"/>
        <end position="380"/>
    </location>
</feature>
<proteinExistence type="inferred from homology"/>
<dbReference type="EMBL" id="GDID01004469">
    <property type="protein sequence ID" value="JAP92137.1"/>
    <property type="molecule type" value="Transcribed_RNA"/>
</dbReference>
<dbReference type="InterPro" id="IPR001680">
    <property type="entry name" value="WD40_rpt"/>
</dbReference>